<dbReference type="AlphaFoldDB" id="A0A1N7AJS6"/>
<keyword evidence="2" id="KW-0547">Nucleotide-binding</keyword>
<dbReference type="SUPFAM" id="SSF52540">
    <property type="entry name" value="P-loop containing nucleoside triphosphate hydrolases"/>
    <property type="match status" value="1"/>
</dbReference>
<dbReference type="Pfam" id="PF00005">
    <property type="entry name" value="ABC_tran"/>
    <property type="match status" value="1"/>
</dbReference>
<sequence>MRIASLSFRYGRRDPWILSDAGLVLNAGDVIEVTGPNGTGKSTLLRLVAGLLRPVRGSVEDRPRVVGYAPERFPADQPFTVASYLRHMAAVRRVGTESIGRWSERLGMDHLLGQRLPDLSKGSAHKVGLAQALLAEPGLLVLDEPFAGLDTATRAELPRIIGEISARGGIVVVSDHQGDLRSFPGLRRCEVRDRALREVDPVEETGEAALTVLEVTVAASRALGPGRPPARRGLHGEYHGAHHGPLRRGGRRMTPVIALARFRLAGYVASHRALQPLIALLALLAVLYAGAIPAGQEIGATADSAAMLVPVLAWAARGLLDTEPDEQRSVALSALGAKELLSGLLAAFASLLVLAAIAEAALLLRLAASPTLTVLLVGVWLHLLSATAGLALGALTSRPILPSPAVSTIALILGYLSMLVLSMAGAHWLTVPVMGWMRDAHHGVLLSGLPLITVQSLLWPAIGLAAYTWLRRTRP</sequence>
<keyword evidence="8" id="KW-1185">Reference proteome</keyword>
<keyword evidence="5" id="KW-0472">Membrane</keyword>
<evidence type="ECO:0000256" key="3">
    <source>
        <dbReference type="ARBA" id="ARBA00022840"/>
    </source>
</evidence>
<reference evidence="8" key="1">
    <citation type="submission" date="2017-01" db="EMBL/GenBank/DDBJ databases">
        <authorList>
            <person name="Varghese N."/>
            <person name="Submissions S."/>
        </authorList>
    </citation>
    <scope>NUCLEOTIDE SEQUENCE [LARGE SCALE GENOMIC DNA]</scope>
    <source>
        <strain evidence="8">ATCC 12950</strain>
    </source>
</reference>
<feature type="region of interest" description="Disordered" evidence="4">
    <location>
        <begin position="226"/>
        <end position="247"/>
    </location>
</feature>
<organism evidence="7 8">
    <name type="scientific">Microbispora rosea</name>
    <dbReference type="NCBI Taxonomy" id="58117"/>
    <lineage>
        <taxon>Bacteria</taxon>
        <taxon>Bacillati</taxon>
        <taxon>Actinomycetota</taxon>
        <taxon>Actinomycetes</taxon>
        <taxon>Streptosporangiales</taxon>
        <taxon>Streptosporangiaceae</taxon>
        <taxon>Microbispora</taxon>
    </lineage>
</organism>
<gene>
    <name evidence="7" type="ORF">SAMN05421833_108227</name>
</gene>
<dbReference type="PANTHER" id="PTHR42939">
    <property type="entry name" value="ABC TRANSPORTER ATP-BINDING PROTEIN ALBC-RELATED"/>
    <property type="match status" value="1"/>
</dbReference>
<proteinExistence type="predicted"/>
<feature type="transmembrane region" description="Helical" evidence="5">
    <location>
        <begin position="340"/>
        <end position="368"/>
    </location>
</feature>
<dbReference type="InterPro" id="IPR003439">
    <property type="entry name" value="ABC_transporter-like_ATP-bd"/>
</dbReference>
<keyword evidence="5" id="KW-1133">Transmembrane helix</keyword>
<evidence type="ECO:0000256" key="2">
    <source>
        <dbReference type="ARBA" id="ARBA00022741"/>
    </source>
</evidence>
<evidence type="ECO:0000259" key="6">
    <source>
        <dbReference type="PROSITE" id="PS50893"/>
    </source>
</evidence>
<feature type="transmembrane region" description="Helical" evidence="5">
    <location>
        <begin position="449"/>
        <end position="470"/>
    </location>
</feature>
<evidence type="ECO:0000256" key="4">
    <source>
        <dbReference type="SAM" id="MobiDB-lite"/>
    </source>
</evidence>
<protein>
    <submittedName>
        <fullName evidence="7">ABC transporter</fullName>
    </submittedName>
</protein>
<dbReference type="GO" id="GO:0016887">
    <property type="term" value="F:ATP hydrolysis activity"/>
    <property type="evidence" value="ECO:0007669"/>
    <property type="project" value="InterPro"/>
</dbReference>
<dbReference type="InterPro" id="IPR051782">
    <property type="entry name" value="ABC_Transporter_VariousFunc"/>
</dbReference>
<dbReference type="InterPro" id="IPR027417">
    <property type="entry name" value="P-loop_NTPase"/>
</dbReference>
<dbReference type="Proteomes" id="UP000186096">
    <property type="component" value="Unassembled WGS sequence"/>
</dbReference>
<dbReference type="EMBL" id="FTNI01000008">
    <property type="protein sequence ID" value="SIR39233.1"/>
    <property type="molecule type" value="Genomic_DNA"/>
</dbReference>
<dbReference type="GO" id="GO:0005524">
    <property type="term" value="F:ATP binding"/>
    <property type="evidence" value="ECO:0007669"/>
    <property type="project" value="UniProtKB-KW"/>
</dbReference>
<name>A0A1N7AJS6_9ACTN</name>
<feature type="transmembrane region" description="Helical" evidence="5">
    <location>
        <begin position="374"/>
        <end position="396"/>
    </location>
</feature>
<dbReference type="STRING" id="58117.SAMN05421833_108227"/>
<dbReference type="OrthoDB" id="5182800at2"/>
<evidence type="ECO:0000313" key="8">
    <source>
        <dbReference type="Proteomes" id="UP000186096"/>
    </source>
</evidence>
<keyword evidence="1" id="KW-0813">Transport</keyword>
<feature type="domain" description="ABC transporter" evidence="6">
    <location>
        <begin position="1"/>
        <end position="218"/>
    </location>
</feature>
<dbReference type="InterPro" id="IPR003593">
    <property type="entry name" value="AAA+_ATPase"/>
</dbReference>
<feature type="transmembrane region" description="Helical" evidence="5">
    <location>
        <begin position="273"/>
        <end position="292"/>
    </location>
</feature>
<evidence type="ECO:0000256" key="1">
    <source>
        <dbReference type="ARBA" id="ARBA00022448"/>
    </source>
</evidence>
<evidence type="ECO:0000256" key="5">
    <source>
        <dbReference type="SAM" id="Phobius"/>
    </source>
</evidence>
<dbReference type="PANTHER" id="PTHR42939:SF1">
    <property type="entry name" value="ABC TRANSPORTER ATP-BINDING PROTEIN ALBC-RELATED"/>
    <property type="match status" value="1"/>
</dbReference>
<keyword evidence="5" id="KW-0812">Transmembrane</keyword>
<dbReference type="Gene3D" id="3.40.50.300">
    <property type="entry name" value="P-loop containing nucleotide triphosphate hydrolases"/>
    <property type="match status" value="1"/>
</dbReference>
<dbReference type="PROSITE" id="PS50893">
    <property type="entry name" value="ABC_TRANSPORTER_2"/>
    <property type="match status" value="1"/>
</dbReference>
<keyword evidence="3" id="KW-0067">ATP-binding</keyword>
<evidence type="ECO:0000313" key="7">
    <source>
        <dbReference type="EMBL" id="SIR39233.1"/>
    </source>
</evidence>
<dbReference type="SMART" id="SM00382">
    <property type="entry name" value="AAA"/>
    <property type="match status" value="1"/>
</dbReference>
<accession>A0A1N7AJS6</accession>
<dbReference type="RefSeq" id="WP_076434922.1">
    <property type="nucleotide sequence ID" value="NZ_FTNI01000008.1"/>
</dbReference>
<feature type="transmembrane region" description="Helical" evidence="5">
    <location>
        <begin position="408"/>
        <end position="429"/>
    </location>
</feature>